<evidence type="ECO:0000259" key="1">
    <source>
        <dbReference type="PROSITE" id="PS50943"/>
    </source>
</evidence>
<dbReference type="PROSITE" id="PS50943">
    <property type="entry name" value="HTH_CROC1"/>
    <property type="match status" value="1"/>
</dbReference>
<organism evidence="2 3">
    <name type="scientific">Kibdelosporangium aridum</name>
    <dbReference type="NCBI Taxonomy" id="2030"/>
    <lineage>
        <taxon>Bacteria</taxon>
        <taxon>Bacillati</taxon>
        <taxon>Actinomycetota</taxon>
        <taxon>Actinomycetes</taxon>
        <taxon>Pseudonocardiales</taxon>
        <taxon>Pseudonocardiaceae</taxon>
        <taxon>Kibdelosporangium</taxon>
    </lineage>
</organism>
<dbReference type="SUPFAM" id="SSF47413">
    <property type="entry name" value="lambda repressor-like DNA-binding domains"/>
    <property type="match status" value="1"/>
</dbReference>
<dbReference type="OrthoDB" id="4509586at2"/>
<evidence type="ECO:0000313" key="3">
    <source>
        <dbReference type="Proteomes" id="UP000287547"/>
    </source>
</evidence>
<accession>A0A428YWP2</accession>
<reference evidence="2 3" key="1">
    <citation type="submission" date="2018-05" db="EMBL/GenBank/DDBJ databases">
        <title>Evolution of GPA BGCs.</title>
        <authorList>
            <person name="Waglechner N."/>
            <person name="Wright G.D."/>
        </authorList>
    </citation>
    <scope>NUCLEOTIDE SEQUENCE [LARGE SCALE GENOMIC DNA]</scope>
    <source>
        <strain evidence="2 3">A82846</strain>
    </source>
</reference>
<dbReference type="InterPro" id="IPR010982">
    <property type="entry name" value="Lambda_DNA-bd_dom_sf"/>
</dbReference>
<dbReference type="AlphaFoldDB" id="A0A428YWP2"/>
<protein>
    <submittedName>
        <fullName evidence="2">XRE family transcriptional regulator</fullName>
    </submittedName>
</protein>
<dbReference type="InterPro" id="IPR001387">
    <property type="entry name" value="Cro/C1-type_HTH"/>
</dbReference>
<dbReference type="GO" id="GO:0003677">
    <property type="term" value="F:DNA binding"/>
    <property type="evidence" value="ECO:0007669"/>
    <property type="project" value="InterPro"/>
</dbReference>
<sequence length="391" mass="42650">MISARRKELTVGASIRQVSEAGMGNRATTRTGSQGCLGVVSGYVAKLGRQAAGVTQERLAELLEVDVSTVQGWESGRRPLGAMPTAQLMRLRMHLVRLGAPASLGRHLVDALEADLLLATCMDLGTSWPGRGVHPLAATVHRRSLINLVTWPLTGETPPQLAEFAPKRKPRGPAASRPVVYSDEQHQFFDHLLAVANRSSAAEDALLRTQAAYLLAFDGRSDADAWLCAEQRRAVNRRRTDGLTDHLDVRTASVARASVGDPELLEYFVAGLSSEQQQVMNLNYWAYWIGEIADDQPNDSFMVETDPQSWHGARLLRHLTSRLRPDAPHLALNLCTLHSLVACRPSLLTGSPQGRRLLSGALDLVDAHPGLNHVGRQQLAGLAYSVRIADR</sequence>
<comment type="caution">
    <text evidence="2">The sequence shown here is derived from an EMBL/GenBank/DDBJ whole genome shotgun (WGS) entry which is preliminary data.</text>
</comment>
<dbReference type="EMBL" id="QHKI01000051">
    <property type="protein sequence ID" value="RSM74606.1"/>
    <property type="molecule type" value="Genomic_DNA"/>
</dbReference>
<dbReference type="Gene3D" id="1.10.260.40">
    <property type="entry name" value="lambda repressor-like DNA-binding domains"/>
    <property type="match status" value="1"/>
</dbReference>
<evidence type="ECO:0000313" key="2">
    <source>
        <dbReference type="EMBL" id="RSM74606.1"/>
    </source>
</evidence>
<feature type="domain" description="HTH cro/C1-type" evidence="1">
    <location>
        <begin position="49"/>
        <end position="78"/>
    </location>
</feature>
<dbReference type="Proteomes" id="UP000287547">
    <property type="component" value="Unassembled WGS sequence"/>
</dbReference>
<gene>
    <name evidence="2" type="ORF">DMH04_39830</name>
</gene>
<proteinExistence type="predicted"/>
<name>A0A428YWP2_KIBAR</name>
<dbReference type="CDD" id="cd00093">
    <property type="entry name" value="HTH_XRE"/>
    <property type="match status" value="1"/>
</dbReference>
<dbReference type="RefSeq" id="WP_125728101.1">
    <property type="nucleotide sequence ID" value="NZ_QHKI01000051.1"/>
</dbReference>
<dbReference type="Pfam" id="PF01381">
    <property type="entry name" value="HTH_3"/>
    <property type="match status" value="1"/>
</dbReference>